<dbReference type="InterPro" id="IPR036881">
    <property type="entry name" value="Glyco_hydro_3_C_sf"/>
</dbReference>
<evidence type="ECO:0000256" key="2">
    <source>
        <dbReference type="ARBA" id="ARBA00022801"/>
    </source>
</evidence>
<keyword evidence="4 5" id="KW-0326">Glycosidase</keyword>
<dbReference type="Pfam" id="PF00933">
    <property type="entry name" value="Glyco_hydro_3"/>
    <property type="match status" value="1"/>
</dbReference>
<dbReference type="PANTHER" id="PTHR42715">
    <property type="entry name" value="BETA-GLUCOSIDASE"/>
    <property type="match status" value="1"/>
</dbReference>
<evidence type="ECO:0000259" key="7">
    <source>
        <dbReference type="SMART" id="SM01217"/>
    </source>
</evidence>
<dbReference type="InterPro" id="IPR026891">
    <property type="entry name" value="Fn3-like"/>
</dbReference>
<dbReference type="SUPFAM" id="SSF52279">
    <property type="entry name" value="Beta-D-glucan exohydrolase, C-terminal domain"/>
    <property type="match status" value="1"/>
</dbReference>
<dbReference type="InterPro" id="IPR017853">
    <property type="entry name" value="GH"/>
</dbReference>
<dbReference type="Gene3D" id="3.40.50.1700">
    <property type="entry name" value="Glycoside hydrolase family 3 C-terminal domain"/>
    <property type="match status" value="1"/>
</dbReference>
<gene>
    <name evidence="8" type="ORF">ABQJ54_13190</name>
</gene>
<dbReference type="RefSeq" id="WP_367854772.1">
    <property type="nucleotide sequence ID" value="NZ_JBFOHK010000003.1"/>
</dbReference>
<evidence type="ECO:0000256" key="1">
    <source>
        <dbReference type="ARBA" id="ARBA00005336"/>
    </source>
</evidence>
<dbReference type="InterPro" id="IPR013783">
    <property type="entry name" value="Ig-like_fold"/>
</dbReference>
<dbReference type="SMART" id="SM01217">
    <property type="entry name" value="Fn3_like"/>
    <property type="match status" value="1"/>
</dbReference>
<protein>
    <submittedName>
        <fullName evidence="8">Beta-glucosidase</fullName>
    </submittedName>
</protein>
<dbReference type="InterPro" id="IPR002772">
    <property type="entry name" value="Glyco_hydro_3_C"/>
</dbReference>
<evidence type="ECO:0000256" key="5">
    <source>
        <dbReference type="RuleBase" id="RU361161"/>
    </source>
</evidence>
<evidence type="ECO:0000313" key="9">
    <source>
        <dbReference type="Proteomes" id="UP001556220"/>
    </source>
</evidence>
<evidence type="ECO:0000256" key="3">
    <source>
        <dbReference type="ARBA" id="ARBA00023277"/>
    </source>
</evidence>
<dbReference type="EMBL" id="JBFOHK010000003">
    <property type="protein sequence ID" value="MEW9572708.1"/>
    <property type="molecule type" value="Genomic_DNA"/>
</dbReference>
<dbReference type="Pfam" id="PF01915">
    <property type="entry name" value="Glyco_hydro_3_C"/>
    <property type="match status" value="1"/>
</dbReference>
<dbReference type="Pfam" id="PF14310">
    <property type="entry name" value="Fn3-like"/>
    <property type="match status" value="1"/>
</dbReference>
<organism evidence="8 9">
    <name type="scientific">Rhodanobacter lycopersici</name>
    <dbReference type="NCBI Taxonomy" id="3162487"/>
    <lineage>
        <taxon>Bacteria</taxon>
        <taxon>Pseudomonadati</taxon>
        <taxon>Pseudomonadota</taxon>
        <taxon>Gammaproteobacteria</taxon>
        <taxon>Lysobacterales</taxon>
        <taxon>Rhodanobacteraceae</taxon>
        <taxon>Rhodanobacter</taxon>
    </lineage>
</organism>
<dbReference type="InterPro" id="IPR019800">
    <property type="entry name" value="Glyco_hydro_3_AS"/>
</dbReference>
<feature type="signal peptide" evidence="6">
    <location>
        <begin position="1"/>
        <end position="25"/>
    </location>
</feature>
<dbReference type="PRINTS" id="PR00133">
    <property type="entry name" value="GLHYDRLASE3"/>
</dbReference>
<reference evidence="8 9" key="1">
    <citation type="submission" date="2024-06" db="EMBL/GenBank/DDBJ databases">
        <authorList>
            <person name="Woo H."/>
        </authorList>
    </citation>
    <scope>NUCLEOTIDE SEQUENCE [LARGE SCALE GENOMIC DNA]</scope>
    <source>
        <strain evidence="8 9">Si-c</strain>
    </source>
</reference>
<dbReference type="Gene3D" id="2.60.40.10">
    <property type="entry name" value="Immunoglobulins"/>
    <property type="match status" value="1"/>
</dbReference>
<keyword evidence="6" id="KW-0732">Signal</keyword>
<feature type="domain" description="Fibronectin type III-like" evidence="7">
    <location>
        <begin position="669"/>
        <end position="738"/>
    </location>
</feature>
<accession>A0ABV3QFU8</accession>
<dbReference type="InterPro" id="IPR050288">
    <property type="entry name" value="Cellulose_deg_GH3"/>
</dbReference>
<keyword evidence="3" id="KW-0119">Carbohydrate metabolism</keyword>
<keyword evidence="9" id="KW-1185">Reference proteome</keyword>
<dbReference type="PANTHER" id="PTHR42715:SF10">
    <property type="entry name" value="BETA-GLUCOSIDASE"/>
    <property type="match status" value="1"/>
</dbReference>
<dbReference type="PROSITE" id="PS00775">
    <property type="entry name" value="GLYCOSYL_HYDROL_F3"/>
    <property type="match status" value="1"/>
</dbReference>
<comment type="caution">
    <text evidence="8">The sequence shown here is derived from an EMBL/GenBank/DDBJ whole genome shotgun (WGS) entry which is preliminary data.</text>
</comment>
<comment type="similarity">
    <text evidence="1 5">Belongs to the glycosyl hydrolase 3 family.</text>
</comment>
<sequence>MSMTRVLGTMLASSMLLAVAGAAWAEEAEALPPASSSSAARPWMNTALSPDTRAELVVKQLTLAEKIQLVHGTGWASLIPGNPIPEGWNYGAGYVPAIARLGIPGIHMDDSAVGVRGAAYLSRYATLLPSTVGAAASFDPQAAFLYGSVIGRELRAQGFNMSIGGGVDITREPRNGRTFEYAGEDPLLAGTMTGNLIRGVQSQHVMGDIKHYAFNDQETGRSYYNAVIGDRAAQESDLLAFRIGIDIGQPAGVMCSYNQVNGVYACENPWLLTRVLRKDIGFKGFVVSDWGGTHSTVASALAGLDMEMPSSLDGKSYFGTPLQQAVEHGQVPMATLDAMDQRILRSMFAAGVVDHPVEPRDVIDPFEGRDDARRIAEQSMVLLRNQRQLLPLDAKSVQSIAIIGAHADVGVLSGGGSAQVDAPGGNAADPHTGGAKWGEAVYFPSSPLRAVRRHAPDAKVTFDPGTDPAAAAALARNSQVVIVFAQQHMLEGMDRPTLALPDGQDALIEAVAAANPHTVVVLETGGPVLMPWADQVAGIVEAWYPGIGGAQALANLLFGDVDFSAKLPVTFPRSDDQLPYPQVTGLTPAVFAAAKTDAQVPTAQFTVNYDKAGAAVGYKWFEQQHLAPLFPFGFGLSYTTYAYSGLNVAADGKSASLTVRNTGKRAGTEIAEVYAVLPSAAGESYKRMVGFTRVTLAPGEAKSVAVALNDLCESIYDTGKHAFVRLPGTYTILAGSSSADTPLKATFRVP</sequence>
<name>A0ABV3QFU8_9GAMM</name>
<dbReference type="InterPro" id="IPR036962">
    <property type="entry name" value="Glyco_hydro_3_N_sf"/>
</dbReference>
<dbReference type="Proteomes" id="UP001556220">
    <property type="component" value="Unassembled WGS sequence"/>
</dbReference>
<evidence type="ECO:0000256" key="6">
    <source>
        <dbReference type="SAM" id="SignalP"/>
    </source>
</evidence>
<dbReference type="Gene3D" id="3.20.20.300">
    <property type="entry name" value="Glycoside hydrolase, family 3, N-terminal domain"/>
    <property type="match status" value="1"/>
</dbReference>
<dbReference type="InterPro" id="IPR001764">
    <property type="entry name" value="Glyco_hydro_3_N"/>
</dbReference>
<feature type="chain" id="PRO_5045218862" evidence="6">
    <location>
        <begin position="26"/>
        <end position="750"/>
    </location>
</feature>
<dbReference type="SUPFAM" id="SSF51445">
    <property type="entry name" value="(Trans)glycosidases"/>
    <property type="match status" value="1"/>
</dbReference>
<evidence type="ECO:0000313" key="8">
    <source>
        <dbReference type="EMBL" id="MEW9572708.1"/>
    </source>
</evidence>
<keyword evidence="2 5" id="KW-0378">Hydrolase</keyword>
<evidence type="ECO:0000256" key="4">
    <source>
        <dbReference type="ARBA" id="ARBA00023295"/>
    </source>
</evidence>
<proteinExistence type="inferred from homology"/>